<evidence type="ECO:0000256" key="1">
    <source>
        <dbReference type="SAM" id="MobiDB-lite"/>
    </source>
</evidence>
<name>A0A319E5Q1_9EURO</name>
<dbReference type="EMBL" id="KZ825806">
    <property type="protein sequence ID" value="PYH98963.1"/>
    <property type="molecule type" value="Genomic_DNA"/>
</dbReference>
<dbReference type="Proteomes" id="UP000247810">
    <property type="component" value="Unassembled WGS sequence"/>
</dbReference>
<dbReference type="VEuPathDB" id="FungiDB:BO71DRAFT_394742"/>
<proteinExistence type="predicted"/>
<protein>
    <submittedName>
        <fullName evidence="2">Uncharacterized protein</fullName>
    </submittedName>
</protein>
<organism evidence="2 3">
    <name type="scientific">Aspergillus ellipticus CBS 707.79</name>
    <dbReference type="NCBI Taxonomy" id="1448320"/>
    <lineage>
        <taxon>Eukaryota</taxon>
        <taxon>Fungi</taxon>
        <taxon>Dikarya</taxon>
        <taxon>Ascomycota</taxon>
        <taxon>Pezizomycotina</taxon>
        <taxon>Eurotiomycetes</taxon>
        <taxon>Eurotiomycetidae</taxon>
        <taxon>Eurotiales</taxon>
        <taxon>Aspergillaceae</taxon>
        <taxon>Aspergillus</taxon>
        <taxon>Aspergillus subgen. Circumdati</taxon>
    </lineage>
</organism>
<dbReference type="AlphaFoldDB" id="A0A319E5Q1"/>
<evidence type="ECO:0000313" key="2">
    <source>
        <dbReference type="EMBL" id="PYH98963.1"/>
    </source>
</evidence>
<feature type="region of interest" description="Disordered" evidence="1">
    <location>
        <begin position="127"/>
        <end position="154"/>
    </location>
</feature>
<evidence type="ECO:0000313" key="3">
    <source>
        <dbReference type="Proteomes" id="UP000247810"/>
    </source>
</evidence>
<gene>
    <name evidence="2" type="ORF">BO71DRAFT_394742</name>
</gene>
<reference evidence="2 3" key="1">
    <citation type="submission" date="2018-02" db="EMBL/GenBank/DDBJ databases">
        <title>The genomes of Aspergillus section Nigri reveals drivers in fungal speciation.</title>
        <authorList>
            <consortium name="DOE Joint Genome Institute"/>
            <person name="Vesth T.C."/>
            <person name="Nybo J."/>
            <person name="Theobald S."/>
            <person name="Brandl J."/>
            <person name="Frisvad J.C."/>
            <person name="Nielsen K.F."/>
            <person name="Lyhne E.K."/>
            <person name="Kogle M.E."/>
            <person name="Kuo A."/>
            <person name="Riley R."/>
            <person name="Clum A."/>
            <person name="Nolan M."/>
            <person name="Lipzen A."/>
            <person name="Salamov A."/>
            <person name="Henrissat B."/>
            <person name="Wiebenga A."/>
            <person name="De vries R.P."/>
            <person name="Grigoriev I.V."/>
            <person name="Mortensen U.H."/>
            <person name="Andersen M.R."/>
            <person name="Baker S.E."/>
        </authorList>
    </citation>
    <scope>NUCLEOTIDE SEQUENCE [LARGE SCALE GENOMIC DNA]</scope>
    <source>
        <strain evidence="2 3">CBS 707.79</strain>
    </source>
</reference>
<dbReference type="OrthoDB" id="5348779at2759"/>
<sequence length="396" mass="45436">MTYRINGEFLRVIPVLPDHIASDVDEFRVEAWMRLDRRIKLSDIVDRMDPKFKIAPNALQQRGGRFRQAFRMLAWDSGNKLSRELEATLLKELMTHNIDLGKNTTRGLTPGFINPVLGEAGGRIPLPVTYSPERRKKRKRLPRAPKPKTVGKKQEQILVKTAQEALRVFQRVGPAPSQASFESQKPVSSTHGATEVQIHGNVEVRMNDVQMHDATEDSPLDQQEWPSPEEELQATEGFLRFVPIAYHLDQLKRSLLNLFIFRRIPDNELPEFVSLADIDLSQGFKKPQRRPLNRCLETAQQQQIERERIAMGLKASSSGDQTLCGQLSGDCFFQGPVSVQYTPAPISQPTANLYLMKKPIFLDRLPAYSHNNIFDHCLKEYYNEERYLFQMPYLHS</sequence>
<accession>A0A319E5Q1</accession>
<keyword evidence="3" id="KW-1185">Reference proteome</keyword>
<feature type="compositionally biased region" description="Basic residues" evidence="1">
    <location>
        <begin position="134"/>
        <end position="151"/>
    </location>
</feature>